<dbReference type="Proteomes" id="UP001500449">
    <property type="component" value="Unassembled WGS sequence"/>
</dbReference>
<dbReference type="PROSITE" id="PS51257">
    <property type="entry name" value="PROKAR_LIPOPROTEIN"/>
    <property type="match status" value="1"/>
</dbReference>
<protein>
    <submittedName>
        <fullName evidence="3">Trypsin-like peptidase domain-containing protein</fullName>
    </submittedName>
</protein>
<evidence type="ECO:0000313" key="3">
    <source>
        <dbReference type="EMBL" id="GAA1861743.1"/>
    </source>
</evidence>
<proteinExistence type="predicted"/>
<dbReference type="InterPro" id="IPR043504">
    <property type="entry name" value="Peptidase_S1_PA_chymotrypsin"/>
</dbReference>
<comment type="caution">
    <text evidence="3">The sequence shown here is derived from an EMBL/GenBank/DDBJ whole genome shotgun (WGS) entry which is preliminary data.</text>
</comment>
<feature type="signal peptide" evidence="2">
    <location>
        <begin position="1"/>
        <end position="23"/>
    </location>
</feature>
<organism evidence="3 4">
    <name type="scientific">Pseudonocardia ailaonensis</name>
    <dbReference type="NCBI Taxonomy" id="367279"/>
    <lineage>
        <taxon>Bacteria</taxon>
        <taxon>Bacillati</taxon>
        <taxon>Actinomycetota</taxon>
        <taxon>Actinomycetes</taxon>
        <taxon>Pseudonocardiales</taxon>
        <taxon>Pseudonocardiaceae</taxon>
        <taxon>Pseudonocardia</taxon>
    </lineage>
</organism>
<dbReference type="InterPro" id="IPR018114">
    <property type="entry name" value="TRYPSIN_HIS"/>
</dbReference>
<dbReference type="Gene3D" id="2.40.10.10">
    <property type="entry name" value="Trypsin-like serine proteases"/>
    <property type="match status" value="2"/>
</dbReference>
<sequence length="279" mass="28127">MRGTRLGVLAAAGAFLSTLALVAACGTPSAAAVSTLPQTPDTPAPTATSIVRPAATPQSAVGAIFGGDADDLGDHFCSGSVIDSPAGDVVMTAAHCVADGDGTPAHTGQSFVPGYHDGTVPYGVWTVQSAYVDQHFLDNADPDFDVAFLTVVPDNGAPAIQDVTGGFGVALDPGTGDQVQAIGYPIRINAPTTRSGVTKLYSPTQLELPAPGLENGTSGGPWLRDSASGLQIVGVTGGYEQGGYDFDTSYSTYLSPDFGTLEAQAVGDSDSTTVNRASG</sequence>
<evidence type="ECO:0000313" key="4">
    <source>
        <dbReference type="Proteomes" id="UP001500449"/>
    </source>
</evidence>
<reference evidence="3 4" key="1">
    <citation type="journal article" date="2019" name="Int. J. Syst. Evol. Microbiol.">
        <title>The Global Catalogue of Microorganisms (GCM) 10K type strain sequencing project: providing services to taxonomists for standard genome sequencing and annotation.</title>
        <authorList>
            <consortium name="The Broad Institute Genomics Platform"/>
            <consortium name="The Broad Institute Genome Sequencing Center for Infectious Disease"/>
            <person name="Wu L."/>
            <person name="Ma J."/>
        </authorList>
    </citation>
    <scope>NUCLEOTIDE SEQUENCE [LARGE SCALE GENOMIC DNA]</scope>
    <source>
        <strain evidence="3 4">JCM 16009</strain>
    </source>
</reference>
<dbReference type="PROSITE" id="PS51318">
    <property type="entry name" value="TAT"/>
    <property type="match status" value="1"/>
</dbReference>
<dbReference type="PROSITE" id="PS00134">
    <property type="entry name" value="TRYPSIN_HIS"/>
    <property type="match status" value="1"/>
</dbReference>
<dbReference type="EMBL" id="BAAAQK010000018">
    <property type="protein sequence ID" value="GAA1861743.1"/>
    <property type="molecule type" value="Genomic_DNA"/>
</dbReference>
<dbReference type="InterPro" id="IPR006311">
    <property type="entry name" value="TAT_signal"/>
</dbReference>
<name>A0ABN2NBH7_9PSEU</name>
<feature type="chain" id="PRO_5046377538" evidence="2">
    <location>
        <begin position="24"/>
        <end position="279"/>
    </location>
</feature>
<accession>A0ABN2NBH7</accession>
<evidence type="ECO:0000256" key="2">
    <source>
        <dbReference type="SAM" id="SignalP"/>
    </source>
</evidence>
<dbReference type="RefSeq" id="WP_344421038.1">
    <property type="nucleotide sequence ID" value="NZ_BAAAQK010000018.1"/>
</dbReference>
<dbReference type="SUPFAM" id="SSF50494">
    <property type="entry name" value="Trypsin-like serine proteases"/>
    <property type="match status" value="1"/>
</dbReference>
<dbReference type="PANTHER" id="PTHR15462">
    <property type="entry name" value="SERINE PROTEASE"/>
    <property type="match status" value="1"/>
</dbReference>
<evidence type="ECO:0000256" key="1">
    <source>
        <dbReference type="ARBA" id="ARBA00022729"/>
    </source>
</evidence>
<dbReference type="InterPro" id="IPR009003">
    <property type="entry name" value="Peptidase_S1_PA"/>
</dbReference>
<gene>
    <name evidence="3" type="ORF">GCM10009836_47440</name>
</gene>
<dbReference type="InterPro" id="IPR050966">
    <property type="entry name" value="Glutamyl_endopeptidase"/>
</dbReference>
<keyword evidence="1 2" id="KW-0732">Signal</keyword>
<dbReference type="Pfam" id="PF13365">
    <property type="entry name" value="Trypsin_2"/>
    <property type="match status" value="1"/>
</dbReference>
<keyword evidence="4" id="KW-1185">Reference proteome</keyword>